<evidence type="ECO:0000256" key="1">
    <source>
        <dbReference type="ARBA" id="ARBA00023125"/>
    </source>
</evidence>
<dbReference type="SUPFAM" id="SSF46689">
    <property type="entry name" value="Homeodomain-like"/>
    <property type="match status" value="1"/>
</dbReference>
<dbReference type="InterPro" id="IPR001647">
    <property type="entry name" value="HTH_TetR"/>
</dbReference>
<protein>
    <submittedName>
        <fullName evidence="3">TetR family transcriptional regulator</fullName>
    </submittedName>
</protein>
<evidence type="ECO:0000313" key="3">
    <source>
        <dbReference type="EMBL" id="WWR46283.1"/>
    </source>
</evidence>
<proteinExistence type="predicted"/>
<keyword evidence="1" id="KW-0238">DNA-binding</keyword>
<evidence type="ECO:0000259" key="2">
    <source>
        <dbReference type="Pfam" id="PF00440"/>
    </source>
</evidence>
<accession>A0ABZ2HGL8</accession>
<dbReference type="InterPro" id="IPR009057">
    <property type="entry name" value="Homeodomain-like_sf"/>
</dbReference>
<gene>
    <name evidence="3" type="ORF">RZ517_16155</name>
</gene>
<dbReference type="Proteomes" id="UP001364156">
    <property type="component" value="Chromosome"/>
</dbReference>
<feature type="domain" description="HTH tetR-type" evidence="2">
    <location>
        <begin position="14"/>
        <end position="50"/>
    </location>
</feature>
<evidence type="ECO:0000313" key="4">
    <source>
        <dbReference type="Proteomes" id="UP001364156"/>
    </source>
</evidence>
<dbReference type="Pfam" id="PF00440">
    <property type="entry name" value="TetR_N"/>
    <property type="match status" value="1"/>
</dbReference>
<keyword evidence="4" id="KW-1185">Reference proteome</keyword>
<dbReference type="Gene3D" id="1.10.357.10">
    <property type="entry name" value="Tetracycline Repressor, domain 2"/>
    <property type="match status" value="1"/>
</dbReference>
<dbReference type="EMBL" id="CP146069">
    <property type="protein sequence ID" value="WWR46283.1"/>
    <property type="molecule type" value="Genomic_DNA"/>
</dbReference>
<dbReference type="RefSeq" id="WP_338549148.1">
    <property type="nucleotide sequence ID" value="NZ_CP146069.1"/>
</dbReference>
<organism evidence="3 4">
    <name type="scientific">Roseovarius phycicola</name>
    <dbReference type="NCBI Taxonomy" id="3080976"/>
    <lineage>
        <taxon>Bacteria</taxon>
        <taxon>Pseudomonadati</taxon>
        <taxon>Pseudomonadota</taxon>
        <taxon>Alphaproteobacteria</taxon>
        <taxon>Rhodobacterales</taxon>
        <taxon>Roseobacteraceae</taxon>
        <taxon>Roseovarius</taxon>
    </lineage>
</organism>
<reference evidence="3 4" key="1">
    <citation type="submission" date="2023-10" db="EMBL/GenBank/DDBJ databases">
        <title>Roseovarius strain S88 nov., isolated from a marine algae.</title>
        <authorList>
            <person name="Lee M.W."/>
            <person name="Lee J.K."/>
            <person name="Kim J.M."/>
            <person name="Choi D.G."/>
            <person name="Baek J.H."/>
            <person name="Bayburt H."/>
            <person name="Jung J.J."/>
            <person name="Han D.M."/>
            <person name="Jeon C.O."/>
        </authorList>
    </citation>
    <scope>NUCLEOTIDE SEQUENCE [LARGE SCALE GENOMIC DNA]</scope>
    <source>
        <strain evidence="3 4">S88</strain>
    </source>
</reference>
<name>A0ABZ2HGL8_9RHOB</name>
<sequence length="178" mass="19311">MARSSSRLGPGDWLKAGAKALAVAGPDALKAEPLAVRLKVSKGSFYWHFRDVPAFQKSLLQEWEVNALTQSETVRDTDEAPVAKLRSLAQAFATLDKLEMAVRSWAQAHKGARRSVDRVDTVRLSFLQDTLTDIGIANPEMSRIIYAAAIGMNDIGKHGPSDNADAIGSLVDLVLALR</sequence>